<evidence type="ECO:0000313" key="2">
    <source>
        <dbReference type="Proteomes" id="UP000054359"/>
    </source>
</evidence>
<dbReference type="EMBL" id="KK115000">
    <property type="protein sequence ID" value="KFM63922.1"/>
    <property type="molecule type" value="Genomic_DNA"/>
</dbReference>
<dbReference type="OrthoDB" id="6426395at2759"/>
<reference evidence="1 2" key="1">
    <citation type="submission" date="2013-11" db="EMBL/GenBank/DDBJ databases">
        <title>Genome sequencing of Stegodyphus mimosarum.</title>
        <authorList>
            <person name="Bechsgaard J."/>
        </authorList>
    </citation>
    <scope>NUCLEOTIDE SEQUENCE [LARGE SCALE GENOMIC DNA]</scope>
</reference>
<feature type="non-terminal residue" evidence="1">
    <location>
        <position position="183"/>
    </location>
</feature>
<evidence type="ECO:0000313" key="1">
    <source>
        <dbReference type="EMBL" id="KFM63922.1"/>
    </source>
</evidence>
<dbReference type="Proteomes" id="UP000054359">
    <property type="component" value="Unassembled WGS sequence"/>
</dbReference>
<accession>A0A087TFN3</accession>
<gene>
    <name evidence="1" type="ORF">X975_03178</name>
</gene>
<organism evidence="1 2">
    <name type="scientific">Stegodyphus mimosarum</name>
    <name type="common">African social velvet spider</name>
    <dbReference type="NCBI Taxonomy" id="407821"/>
    <lineage>
        <taxon>Eukaryota</taxon>
        <taxon>Metazoa</taxon>
        <taxon>Ecdysozoa</taxon>
        <taxon>Arthropoda</taxon>
        <taxon>Chelicerata</taxon>
        <taxon>Arachnida</taxon>
        <taxon>Araneae</taxon>
        <taxon>Araneomorphae</taxon>
        <taxon>Entelegynae</taxon>
        <taxon>Eresoidea</taxon>
        <taxon>Eresidae</taxon>
        <taxon>Stegodyphus</taxon>
    </lineage>
</organism>
<sequence length="183" mass="20244">MKNPLNVSLKQVSEMALNSSEGFAQGMDYFSEGIKNLSAILIEDPNQFSNFSAEVLSDPTVEIIRADGCRKTLLDKLERRCYDEFEKFVTQSQSIEDDVEKTGKICCAMVDYEKCSLRGYDKANCGADKNQVRDNIKSVTLFMSVISSVSCAEFRGRCAEISSATAISASWMALLPLGLMLLC</sequence>
<dbReference type="AlphaFoldDB" id="A0A087TFN3"/>
<name>A0A087TFN3_STEMI</name>
<protein>
    <submittedName>
        <fullName evidence="1">Uncharacterized protein</fullName>
    </submittedName>
</protein>
<proteinExistence type="predicted"/>
<keyword evidence="2" id="KW-1185">Reference proteome</keyword>